<sequence length="176" mass="18210">MRIVVSGTHASGKSTLVDAFADRHPGFEVLADPFEFVDDAGDEPDAGVFAAQLRIASARLIALAPAERAIAERGPLDFLAYLAALDALGRPGRAGALFEQGVDLAARAMSNVDLLVLLPLEAGIRVPEDEDPELRAAMDGALLDLADDIDLTGGARVVELGGSPAARLAGLEAELG</sequence>
<keyword evidence="3" id="KW-1185">Reference proteome</keyword>
<evidence type="ECO:0000259" key="1">
    <source>
        <dbReference type="Pfam" id="PF13521"/>
    </source>
</evidence>
<comment type="caution">
    <text evidence="2">The sequence shown here is derived from an EMBL/GenBank/DDBJ whole genome shotgun (WGS) entry which is preliminary data.</text>
</comment>
<evidence type="ECO:0000313" key="2">
    <source>
        <dbReference type="EMBL" id="MWB98018.1"/>
    </source>
</evidence>
<organism evidence="2 3">
    <name type="scientific">Agromyces seonyuensis</name>
    <dbReference type="NCBI Taxonomy" id="2662446"/>
    <lineage>
        <taxon>Bacteria</taxon>
        <taxon>Bacillati</taxon>
        <taxon>Actinomycetota</taxon>
        <taxon>Actinomycetes</taxon>
        <taxon>Micrococcales</taxon>
        <taxon>Microbacteriaceae</taxon>
        <taxon>Agromyces</taxon>
    </lineage>
</organism>
<name>A0A6I4NUF2_9MICO</name>
<evidence type="ECO:0000313" key="3">
    <source>
        <dbReference type="Proteomes" id="UP000438182"/>
    </source>
</evidence>
<dbReference type="Pfam" id="PF13521">
    <property type="entry name" value="AAA_28"/>
    <property type="match status" value="1"/>
</dbReference>
<reference evidence="2 3" key="1">
    <citation type="submission" date="2019-12" db="EMBL/GenBank/DDBJ databases">
        <authorList>
            <person name="Kim Y.S."/>
        </authorList>
    </citation>
    <scope>NUCLEOTIDE SEQUENCE [LARGE SCALE GENOMIC DNA]</scope>
    <source>
        <strain evidence="2 3">MMS17-SY077</strain>
    </source>
</reference>
<accession>A0A6I4NUF2</accession>
<protein>
    <submittedName>
        <fullName evidence="2">AAA family ATPase</fullName>
    </submittedName>
</protein>
<dbReference type="SUPFAM" id="SSF52540">
    <property type="entry name" value="P-loop containing nucleoside triphosphate hydrolases"/>
    <property type="match status" value="1"/>
</dbReference>
<gene>
    <name evidence="2" type="ORF">GB864_05570</name>
</gene>
<dbReference type="EMBL" id="WSTA01000017">
    <property type="protein sequence ID" value="MWB98018.1"/>
    <property type="molecule type" value="Genomic_DNA"/>
</dbReference>
<dbReference type="RefSeq" id="WP_160423359.1">
    <property type="nucleotide sequence ID" value="NZ_WSTA01000017.1"/>
</dbReference>
<dbReference type="InterPro" id="IPR038727">
    <property type="entry name" value="NadR/Ttd14_AAA_dom"/>
</dbReference>
<feature type="domain" description="NadR/Ttd14 AAA" evidence="1">
    <location>
        <begin position="2"/>
        <end position="148"/>
    </location>
</feature>
<dbReference type="Gene3D" id="3.40.50.300">
    <property type="entry name" value="P-loop containing nucleotide triphosphate hydrolases"/>
    <property type="match status" value="1"/>
</dbReference>
<dbReference type="AlphaFoldDB" id="A0A6I4NUF2"/>
<dbReference type="Proteomes" id="UP000438182">
    <property type="component" value="Unassembled WGS sequence"/>
</dbReference>
<dbReference type="InterPro" id="IPR027417">
    <property type="entry name" value="P-loop_NTPase"/>
</dbReference>
<proteinExistence type="predicted"/>